<proteinExistence type="predicted"/>
<keyword evidence="2" id="KW-1185">Reference proteome</keyword>
<dbReference type="AlphaFoldDB" id="A0A6G0ZCC0"/>
<dbReference type="EMBL" id="VUJU01000793">
    <property type="protein sequence ID" value="KAF0768319.1"/>
    <property type="molecule type" value="Genomic_DNA"/>
</dbReference>
<evidence type="ECO:0000313" key="1">
    <source>
        <dbReference type="EMBL" id="KAF0768319.1"/>
    </source>
</evidence>
<evidence type="ECO:0000313" key="2">
    <source>
        <dbReference type="Proteomes" id="UP000478052"/>
    </source>
</evidence>
<protein>
    <submittedName>
        <fullName evidence="1">Uncharacterized protein</fullName>
    </submittedName>
</protein>
<reference evidence="1 2" key="1">
    <citation type="submission" date="2019-08" db="EMBL/GenBank/DDBJ databases">
        <title>Whole genome of Aphis craccivora.</title>
        <authorList>
            <person name="Voronova N.V."/>
            <person name="Shulinski R.S."/>
            <person name="Bandarenka Y.V."/>
            <person name="Zhorov D.G."/>
            <person name="Warner D."/>
        </authorList>
    </citation>
    <scope>NUCLEOTIDE SEQUENCE [LARGE SCALE GENOMIC DNA]</scope>
    <source>
        <strain evidence="1">180601</strain>
        <tissue evidence="1">Whole Body</tissue>
    </source>
</reference>
<gene>
    <name evidence="1" type="ORF">FWK35_00014675</name>
</gene>
<sequence>MSRFLRCNRLTECRRCVVALQRSNSKIWLPVANVTSARDHHYCGRSCKSHFIRYLPNIKIHILSSTYS</sequence>
<dbReference type="Proteomes" id="UP000478052">
    <property type="component" value="Unassembled WGS sequence"/>
</dbReference>
<comment type="caution">
    <text evidence="1">The sequence shown here is derived from an EMBL/GenBank/DDBJ whole genome shotgun (WGS) entry which is preliminary data.</text>
</comment>
<accession>A0A6G0ZCC0</accession>
<name>A0A6G0ZCC0_APHCR</name>
<organism evidence="1 2">
    <name type="scientific">Aphis craccivora</name>
    <name type="common">Cowpea aphid</name>
    <dbReference type="NCBI Taxonomy" id="307492"/>
    <lineage>
        <taxon>Eukaryota</taxon>
        <taxon>Metazoa</taxon>
        <taxon>Ecdysozoa</taxon>
        <taxon>Arthropoda</taxon>
        <taxon>Hexapoda</taxon>
        <taxon>Insecta</taxon>
        <taxon>Pterygota</taxon>
        <taxon>Neoptera</taxon>
        <taxon>Paraneoptera</taxon>
        <taxon>Hemiptera</taxon>
        <taxon>Sternorrhyncha</taxon>
        <taxon>Aphidomorpha</taxon>
        <taxon>Aphidoidea</taxon>
        <taxon>Aphididae</taxon>
        <taxon>Aphidini</taxon>
        <taxon>Aphis</taxon>
        <taxon>Aphis</taxon>
    </lineage>
</organism>